<feature type="compositionally biased region" description="Low complexity" evidence="5">
    <location>
        <begin position="11"/>
        <end position="28"/>
    </location>
</feature>
<dbReference type="EMBL" id="JAEVFJ010000001">
    <property type="protein sequence ID" value="KAH8107791.1"/>
    <property type="molecule type" value="Genomic_DNA"/>
</dbReference>
<sequence length="319" mass="35802">MSQNNKKSKGARNTSRSNSTTSTATSSNDPGSPTSPTSPRNSHPSETSTPYRHPIAGAMDVATRLTENLNAQPIVRQYMESLSPDKLAEFVANMTVTAQRMGGSMAKWPQIMMSKQVARDGVGSDLVELTDLLWPDPVTRFNRLNFIHETEIMNRVPEQVAANMAIRGKGGLKCERPGCDTRNPDRRPPVPSFKHIYEDDGSVEEVEENDTPPIDYKPVLKRCGTCHQVSYCSRECQKADWRRHKQFCQAIPKFLTPTQAKAMRDSFALYARGHPRMDCGRILSSPVRSSRRRQVTANLQTYGYSKSLASRWRISTPVR</sequence>
<feature type="region of interest" description="Disordered" evidence="5">
    <location>
        <begin position="1"/>
        <end position="53"/>
    </location>
</feature>
<evidence type="ECO:0000256" key="1">
    <source>
        <dbReference type="ARBA" id="ARBA00022723"/>
    </source>
</evidence>
<accession>A0A8K0UZV9</accession>
<organism evidence="7 8">
    <name type="scientific">Cristinia sonorae</name>
    <dbReference type="NCBI Taxonomy" id="1940300"/>
    <lineage>
        <taxon>Eukaryota</taxon>
        <taxon>Fungi</taxon>
        <taxon>Dikarya</taxon>
        <taxon>Basidiomycota</taxon>
        <taxon>Agaricomycotina</taxon>
        <taxon>Agaricomycetes</taxon>
        <taxon>Agaricomycetidae</taxon>
        <taxon>Agaricales</taxon>
        <taxon>Pleurotineae</taxon>
        <taxon>Stephanosporaceae</taxon>
        <taxon>Cristinia</taxon>
    </lineage>
</organism>
<evidence type="ECO:0000256" key="4">
    <source>
        <dbReference type="PROSITE-ProRule" id="PRU00134"/>
    </source>
</evidence>
<dbReference type="OrthoDB" id="549788at2759"/>
<dbReference type="AlphaFoldDB" id="A0A8K0UZV9"/>
<reference evidence="7" key="1">
    <citation type="journal article" date="2021" name="New Phytol.">
        <title>Evolutionary innovations through gain and loss of genes in the ectomycorrhizal Boletales.</title>
        <authorList>
            <person name="Wu G."/>
            <person name="Miyauchi S."/>
            <person name="Morin E."/>
            <person name="Kuo A."/>
            <person name="Drula E."/>
            <person name="Varga T."/>
            <person name="Kohler A."/>
            <person name="Feng B."/>
            <person name="Cao Y."/>
            <person name="Lipzen A."/>
            <person name="Daum C."/>
            <person name="Hundley H."/>
            <person name="Pangilinan J."/>
            <person name="Johnson J."/>
            <person name="Barry K."/>
            <person name="LaButti K."/>
            <person name="Ng V."/>
            <person name="Ahrendt S."/>
            <person name="Min B."/>
            <person name="Choi I.G."/>
            <person name="Park H."/>
            <person name="Plett J.M."/>
            <person name="Magnuson J."/>
            <person name="Spatafora J.W."/>
            <person name="Nagy L.G."/>
            <person name="Henrissat B."/>
            <person name="Grigoriev I.V."/>
            <person name="Yang Z.L."/>
            <person name="Xu J."/>
            <person name="Martin F.M."/>
        </authorList>
    </citation>
    <scope>NUCLEOTIDE SEQUENCE</scope>
    <source>
        <strain evidence="7">KKN 215</strain>
    </source>
</reference>
<dbReference type="SUPFAM" id="SSF144232">
    <property type="entry name" value="HIT/MYND zinc finger-like"/>
    <property type="match status" value="1"/>
</dbReference>
<keyword evidence="2 4" id="KW-0863">Zinc-finger</keyword>
<comment type="caution">
    <text evidence="7">The sequence shown here is derived from an EMBL/GenBank/DDBJ whole genome shotgun (WGS) entry which is preliminary data.</text>
</comment>
<dbReference type="PROSITE" id="PS50865">
    <property type="entry name" value="ZF_MYND_2"/>
    <property type="match status" value="1"/>
</dbReference>
<dbReference type="Proteomes" id="UP000813824">
    <property type="component" value="Unassembled WGS sequence"/>
</dbReference>
<keyword evidence="3" id="KW-0862">Zinc</keyword>
<feature type="compositionally biased region" description="Polar residues" evidence="5">
    <location>
        <begin position="29"/>
        <end position="50"/>
    </location>
</feature>
<gene>
    <name evidence="7" type="ORF">BXZ70DRAFT_12198</name>
</gene>
<evidence type="ECO:0000256" key="2">
    <source>
        <dbReference type="ARBA" id="ARBA00022771"/>
    </source>
</evidence>
<dbReference type="InterPro" id="IPR002893">
    <property type="entry name" value="Znf_MYND"/>
</dbReference>
<name>A0A8K0UZV9_9AGAR</name>
<evidence type="ECO:0000313" key="7">
    <source>
        <dbReference type="EMBL" id="KAH8107791.1"/>
    </source>
</evidence>
<evidence type="ECO:0000259" key="6">
    <source>
        <dbReference type="PROSITE" id="PS50865"/>
    </source>
</evidence>
<feature type="compositionally biased region" description="Basic residues" evidence="5">
    <location>
        <begin position="1"/>
        <end position="10"/>
    </location>
</feature>
<proteinExistence type="predicted"/>
<dbReference type="GO" id="GO:0008270">
    <property type="term" value="F:zinc ion binding"/>
    <property type="evidence" value="ECO:0007669"/>
    <property type="project" value="UniProtKB-KW"/>
</dbReference>
<dbReference type="Gene3D" id="6.10.140.2220">
    <property type="match status" value="1"/>
</dbReference>
<keyword evidence="8" id="KW-1185">Reference proteome</keyword>
<dbReference type="Pfam" id="PF01753">
    <property type="entry name" value="zf-MYND"/>
    <property type="match status" value="1"/>
</dbReference>
<evidence type="ECO:0000256" key="5">
    <source>
        <dbReference type="SAM" id="MobiDB-lite"/>
    </source>
</evidence>
<evidence type="ECO:0000256" key="3">
    <source>
        <dbReference type="ARBA" id="ARBA00022833"/>
    </source>
</evidence>
<protein>
    <recommendedName>
        <fullName evidence="6">MYND-type domain-containing protein</fullName>
    </recommendedName>
</protein>
<feature type="domain" description="MYND-type" evidence="6">
    <location>
        <begin position="221"/>
        <end position="248"/>
    </location>
</feature>
<keyword evidence="1" id="KW-0479">Metal-binding</keyword>
<evidence type="ECO:0000313" key="8">
    <source>
        <dbReference type="Proteomes" id="UP000813824"/>
    </source>
</evidence>